<reference evidence="2" key="2">
    <citation type="submission" date="2019-04" db="EMBL/GenBank/DDBJ databases">
        <authorList>
            <person name="Howe K."/>
            <person name="Paulini M."/>
            <person name="Williams G."/>
        </authorList>
    </citation>
    <scope>NUCLEOTIDE SEQUENCE [LARGE SCALE GENOMIC DNA]</scope>
    <source>
        <strain evidence="2">FR3</strain>
    </source>
</reference>
<reference evidence="3" key="1">
    <citation type="journal article" date="2007" name="Science">
        <title>Draft genome of the filarial nematode parasite Brugia malayi.</title>
        <authorList>
            <person name="Ghedin E."/>
            <person name="Wang S."/>
            <person name="Spiro D."/>
            <person name="Caler E."/>
            <person name="Zhao Q."/>
            <person name="Crabtree J."/>
            <person name="Allen J.E."/>
            <person name="Delcher A.L."/>
            <person name="Guiliano D.B."/>
            <person name="Miranda-Saavedra D."/>
            <person name="Angiuoli S.V."/>
            <person name="Creasy T."/>
            <person name="Amedeo P."/>
            <person name="Haas B."/>
            <person name="El-Sayed N.M."/>
            <person name="Wortman J.R."/>
            <person name="Feldblyum T."/>
            <person name="Tallon L."/>
            <person name="Schatz M."/>
            <person name="Shumway M."/>
            <person name="Koo H."/>
            <person name="Salzberg S.L."/>
            <person name="Schobel S."/>
            <person name="Pertea M."/>
            <person name="Pop M."/>
            <person name="White O."/>
            <person name="Barton G.J."/>
            <person name="Carlow C.K."/>
            <person name="Crawford M.J."/>
            <person name="Daub J."/>
            <person name="Dimmic M.W."/>
            <person name="Estes C.F."/>
            <person name="Foster J.M."/>
            <person name="Ganatra M."/>
            <person name="Gregory W.F."/>
            <person name="Johnson N.M."/>
            <person name="Jin J."/>
            <person name="Komuniecki R."/>
            <person name="Korf I."/>
            <person name="Kumar S."/>
            <person name="Laney S."/>
            <person name="Li B.W."/>
            <person name="Li W."/>
            <person name="Lindblom T.H."/>
            <person name="Lustigman S."/>
            <person name="Ma D."/>
            <person name="Maina C.V."/>
            <person name="Martin D.M."/>
            <person name="McCarter J.P."/>
            <person name="McReynolds L."/>
            <person name="Mitreva M."/>
            <person name="Nutman T.B."/>
            <person name="Parkinson J."/>
            <person name="Peregrin-Alvarez J.M."/>
            <person name="Poole C."/>
            <person name="Ren Q."/>
            <person name="Saunders L."/>
            <person name="Sluder A.E."/>
            <person name="Smith K."/>
            <person name="Stanke M."/>
            <person name="Unnasch T.R."/>
            <person name="Ware J."/>
            <person name="Wei A.D."/>
            <person name="Weil G."/>
            <person name="Williams D.J."/>
            <person name="Zhang Y."/>
            <person name="Williams S.A."/>
            <person name="Fraser-Liggett C."/>
            <person name="Slatko B."/>
            <person name="Blaxter M.L."/>
            <person name="Scott A.L."/>
        </authorList>
    </citation>
    <scope>NUCLEOTIDE SEQUENCE</scope>
    <source>
        <strain evidence="3">FR3</strain>
    </source>
</reference>
<dbReference type="EMBL" id="CAAKNF010000192">
    <property type="protein sequence ID" value="VIO90240.1"/>
    <property type="molecule type" value="Genomic_DNA"/>
</dbReference>
<feature type="region of interest" description="Disordered" evidence="1">
    <location>
        <begin position="20"/>
        <end position="40"/>
    </location>
</feature>
<proteinExistence type="predicted"/>
<dbReference type="InterPro" id="IPR035963">
    <property type="entry name" value="FERM_2"/>
</dbReference>
<dbReference type="AlphaFoldDB" id="A0A4E9F0U5"/>
<dbReference type="CTD" id="6096285"/>
<keyword evidence="3" id="KW-1185">Reference proteome</keyword>
<name>A0A4E9F0U5_BRUMA</name>
<dbReference type="CDD" id="cd14473">
    <property type="entry name" value="FERM_B-lobe"/>
    <property type="match status" value="1"/>
</dbReference>
<dbReference type="Gene3D" id="1.20.80.10">
    <property type="match status" value="1"/>
</dbReference>
<organism evidence="2">
    <name type="scientific">Brugia malayi</name>
    <name type="common">Filarial nematode worm</name>
    <dbReference type="NCBI Taxonomy" id="6279"/>
    <lineage>
        <taxon>Eukaryota</taxon>
        <taxon>Metazoa</taxon>
        <taxon>Ecdysozoa</taxon>
        <taxon>Nematoda</taxon>
        <taxon>Chromadorea</taxon>
        <taxon>Rhabditida</taxon>
        <taxon>Spirurina</taxon>
        <taxon>Spiruromorpha</taxon>
        <taxon>Filarioidea</taxon>
        <taxon>Onchocercidae</taxon>
        <taxon>Brugia</taxon>
    </lineage>
</organism>
<evidence type="ECO:0000256" key="1">
    <source>
        <dbReference type="SAM" id="MobiDB-lite"/>
    </source>
</evidence>
<accession>A0A4E9F0U5</accession>
<accession>A0A8L7TFU5</accession>
<reference evidence="4" key="3">
    <citation type="submission" date="2022-04" db="UniProtKB">
        <authorList>
            <consortium name="WormBaseParasite"/>
        </authorList>
    </citation>
    <scope>IDENTIFICATION</scope>
</reference>
<dbReference type="WBParaSite" id="Bm7082.1">
    <property type="protein sequence ID" value="Bm7082.1"/>
    <property type="gene ID" value="WBGene00227343"/>
</dbReference>
<dbReference type="InterPro" id="IPR019748">
    <property type="entry name" value="FERM_central"/>
</dbReference>
<dbReference type="KEGG" id="bmy:BM_BM7082"/>
<gene>
    <name evidence="2" type="primary">Bm7082</name>
    <name evidence="2" type="ORF">BM_BM7082</name>
</gene>
<dbReference type="RefSeq" id="XP_042932152.1">
    <property type="nucleotide sequence ID" value="XM_043076218.1"/>
</dbReference>
<evidence type="ECO:0000313" key="4">
    <source>
        <dbReference type="WBParaSite" id="Bm7082.1"/>
    </source>
</evidence>
<protein>
    <submittedName>
        <fullName evidence="4">Bm7082</fullName>
    </submittedName>
</protein>
<dbReference type="GeneID" id="6096285"/>
<evidence type="ECO:0000313" key="2">
    <source>
        <dbReference type="EMBL" id="VIO90240.1"/>
    </source>
</evidence>
<evidence type="ECO:0000313" key="3">
    <source>
        <dbReference type="Proteomes" id="UP000006672"/>
    </source>
</evidence>
<sequence>MSFTSDCDRNDYFNNCWTSSDSEHSFPKVSSEDSLDQIDGKMDFNNDIELNVTGDTRYDHKKKSMSRSDFELDSAPSINSTDSITSSVTCDQGGGKLQFNSKLEYASNEEVPNLVDDDFMGDEKISDNDESVDELSDEVDDEFIMKQLEKLIIRRNKKDNEARLRWLTFLREQKEAEEEEKQFQAYWKRRHQEDKDLWRDKDFANAIYKMCRAGYKGKRGHFDVPEQTLQQMNALYMQITVGDYDGNKHLKCANEWKKLRGKTKIDCQREFIKVTNRTITMYGWNPPDGWL</sequence>
<dbReference type="SUPFAM" id="SSF47031">
    <property type="entry name" value="Second domain of FERM"/>
    <property type="match status" value="1"/>
</dbReference>
<dbReference type="OrthoDB" id="5843584at2759"/>
<dbReference type="Proteomes" id="UP000006672">
    <property type="component" value="Unassembled WGS sequence"/>
</dbReference>
<dbReference type="InterPro" id="IPR014352">
    <property type="entry name" value="FERM/acyl-CoA-bd_prot_sf"/>
</dbReference>